<proteinExistence type="predicted"/>
<accession>A0A6J8DTT0</accession>
<evidence type="ECO:0000256" key="6">
    <source>
        <dbReference type="ARBA" id="ARBA00022918"/>
    </source>
</evidence>
<keyword evidence="1" id="KW-0808">Transferase</keyword>
<dbReference type="PANTHER" id="PTHR37984">
    <property type="entry name" value="PROTEIN CBG26694"/>
    <property type="match status" value="1"/>
</dbReference>
<dbReference type="Pfam" id="PF17917">
    <property type="entry name" value="RT_RNaseH"/>
    <property type="match status" value="1"/>
</dbReference>
<sequence>MPDGIYVKGFIEVVDVIFTADTGACKTVLSEKIFNKIPLLQRPKLRKTSPLTGASGESVKLLGKANFNIILGSLEIVAEIVVANIEDQCLLGIDILQGQQGGPANILLSKGVINLKGVSIPCIQIKKSEISRKVSAADHFIIPGYCEAVIDVYIERNENDELIASKEFMNEPSEEFIANNKIAMAACVVDIKDNVTVKARVLNPSSEEVSIKQDTIIGKASSFLKILSSLKDMENADKTENFSAIRRPWDGAVLSQIQNQQEKVIAYGSRILNKAERNYCVTDKELLALRYFVEYYRQYLLGHLGQKKSRGKALQKFFWYLMKEDINNYVNACDICAQNKPPHKAPKAPLGKMGVGAPMDRLATDIIGPCRSEYDLNSHTRGYTKHVREVQTLQKNGQTYNERNYLKKASVPYIFEDGRDIVKQSYAESQKHWASRAGIRIKSFPKPIKPTLPKYTATPIPIAPKPLAPLETSTATYTAASIDSYTRLLQSNMPCLSMPAFSTYSVAQTAPSPYLSACYTCRFNKGANYCY</sequence>
<dbReference type="Gene3D" id="1.10.340.70">
    <property type="match status" value="1"/>
</dbReference>
<dbReference type="AlphaFoldDB" id="A0A6J8DTT0"/>
<dbReference type="InterPro" id="IPR021109">
    <property type="entry name" value="Peptidase_aspartic_dom_sf"/>
</dbReference>
<keyword evidence="2" id="KW-0548">Nucleotidyltransferase</keyword>
<evidence type="ECO:0000256" key="3">
    <source>
        <dbReference type="ARBA" id="ARBA00022722"/>
    </source>
</evidence>
<protein>
    <recommendedName>
        <fullName evidence="7">Reverse transcriptase RNase H-like domain-containing protein</fullName>
    </recommendedName>
</protein>
<evidence type="ECO:0000256" key="2">
    <source>
        <dbReference type="ARBA" id="ARBA00022695"/>
    </source>
</evidence>
<dbReference type="GO" id="GO:0004519">
    <property type="term" value="F:endonuclease activity"/>
    <property type="evidence" value="ECO:0007669"/>
    <property type="project" value="UniProtKB-KW"/>
</dbReference>
<evidence type="ECO:0000313" key="8">
    <source>
        <dbReference type="EMBL" id="CAC5411476.1"/>
    </source>
</evidence>
<feature type="domain" description="Reverse transcriptase RNase H-like" evidence="7">
    <location>
        <begin position="251"/>
        <end position="303"/>
    </location>
</feature>
<evidence type="ECO:0000313" key="9">
    <source>
        <dbReference type="Proteomes" id="UP000507470"/>
    </source>
</evidence>
<dbReference type="GO" id="GO:0016779">
    <property type="term" value="F:nucleotidyltransferase activity"/>
    <property type="evidence" value="ECO:0007669"/>
    <property type="project" value="UniProtKB-KW"/>
</dbReference>
<dbReference type="SUPFAM" id="SSF50630">
    <property type="entry name" value="Acid proteases"/>
    <property type="match status" value="1"/>
</dbReference>
<name>A0A6J8DTT0_MYTCO</name>
<dbReference type="Gene3D" id="2.40.70.10">
    <property type="entry name" value="Acid Proteases"/>
    <property type="match status" value="1"/>
</dbReference>
<reference evidence="8 9" key="1">
    <citation type="submission" date="2020-06" db="EMBL/GenBank/DDBJ databases">
        <authorList>
            <person name="Li R."/>
            <person name="Bekaert M."/>
        </authorList>
    </citation>
    <scope>NUCLEOTIDE SEQUENCE [LARGE SCALE GENOMIC DNA]</scope>
    <source>
        <strain evidence="9">wild</strain>
    </source>
</reference>
<gene>
    <name evidence="8" type="ORF">MCOR_44563</name>
</gene>
<evidence type="ECO:0000256" key="5">
    <source>
        <dbReference type="ARBA" id="ARBA00022801"/>
    </source>
</evidence>
<dbReference type="InterPro" id="IPR043502">
    <property type="entry name" value="DNA/RNA_pol_sf"/>
</dbReference>
<evidence type="ECO:0000256" key="4">
    <source>
        <dbReference type="ARBA" id="ARBA00022759"/>
    </source>
</evidence>
<keyword evidence="6" id="KW-0695">RNA-directed DNA polymerase</keyword>
<keyword evidence="4" id="KW-0255">Endonuclease</keyword>
<dbReference type="InterPro" id="IPR050951">
    <property type="entry name" value="Retrovirus_Pol_polyprotein"/>
</dbReference>
<keyword evidence="5" id="KW-0378">Hydrolase</keyword>
<organism evidence="8 9">
    <name type="scientific">Mytilus coruscus</name>
    <name type="common">Sea mussel</name>
    <dbReference type="NCBI Taxonomy" id="42192"/>
    <lineage>
        <taxon>Eukaryota</taxon>
        <taxon>Metazoa</taxon>
        <taxon>Spiralia</taxon>
        <taxon>Lophotrochozoa</taxon>
        <taxon>Mollusca</taxon>
        <taxon>Bivalvia</taxon>
        <taxon>Autobranchia</taxon>
        <taxon>Pteriomorphia</taxon>
        <taxon>Mytilida</taxon>
        <taxon>Mytiloidea</taxon>
        <taxon>Mytilidae</taxon>
        <taxon>Mytilinae</taxon>
        <taxon>Mytilus</taxon>
    </lineage>
</organism>
<dbReference type="InterPro" id="IPR041373">
    <property type="entry name" value="RT_RNaseH"/>
</dbReference>
<evidence type="ECO:0000259" key="7">
    <source>
        <dbReference type="Pfam" id="PF17917"/>
    </source>
</evidence>
<keyword evidence="3" id="KW-0540">Nuclease</keyword>
<dbReference type="Proteomes" id="UP000507470">
    <property type="component" value="Unassembled WGS sequence"/>
</dbReference>
<dbReference type="SUPFAM" id="SSF56672">
    <property type="entry name" value="DNA/RNA polymerases"/>
    <property type="match status" value="1"/>
</dbReference>
<keyword evidence="9" id="KW-1185">Reference proteome</keyword>
<dbReference type="OrthoDB" id="8067401at2759"/>
<evidence type="ECO:0000256" key="1">
    <source>
        <dbReference type="ARBA" id="ARBA00022679"/>
    </source>
</evidence>
<dbReference type="PANTHER" id="PTHR37984:SF5">
    <property type="entry name" value="PROTEIN NYNRIN-LIKE"/>
    <property type="match status" value="1"/>
</dbReference>
<dbReference type="EMBL" id="CACVKT020007864">
    <property type="protein sequence ID" value="CAC5411476.1"/>
    <property type="molecule type" value="Genomic_DNA"/>
</dbReference>